<dbReference type="InterPro" id="IPR036388">
    <property type="entry name" value="WH-like_DNA-bd_sf"/>
</dbReference>
<dbReference type="InterPro" id="IPR001845">
    <property type="entry name" value="HTH_ArsR_DNA-bd_dom"/>
</dbReference>
<dbReference type="Gene3D" id="1.10.10.10">
    <property type="entry name" value="Winged helix-like DNA-binding domain superfamily/Winged helix DNA-binding domain"/>
    <property type="match status" value="1"/>
</dbReference>
<comment type="caution">
    <text evidence="5">The sequence shown here is derived from an EMBL/GenBank/DDBJ whole genome shotgun (WGS) entry which is preliminary data.</text>
</comment>
<keyword evidence="2" id="KW-0238">DNA-binding</keyword>
<dbReference type="NCBIfam" id="NF033788">
    <property type="entry name" value="HTH_metalloreg"/>
    <property type="match status" value="1"/>
</dbReference>
<protein>
    <submittedName>
        <fullName evidence="5">Transcriptional regulator</fullName>
    </submittedName>
</protein>
<dbReference type="PRINTS" id="PR00778">
    <property type="entry name" value="HTHARSR"/>
</dbReference>
<dbReference type="SUPFAM" id="SSF46785">
    <property type="entry name" value="Winged helix' DNA-binding domain"/>
    <property type="match status" value="1"/>
</dbReference>
<keyword evidence="1" id="KW-0805">Transcription regulation</keyword>
<dbReference type="InterPro" id="IPR051081">
    <property type="entry name" value="HTH_MetalResp_TranReg"/>
</dbReference>
<evidence type="ECO:0000256" key="3">
    <source>
        <dbReference type="ARBA" id="ARBA00023163"/>
    </source>
</evidence>
<keyword evidence="6" id="KW-1185">Reference proteome</keyword>
<evidence type="ECO:0000259" key="4">
    <source>
        <dbReference type="PROSITE" id="PS50987"/>
    </source>
</evidence>
<organism evidence="5 6">
    <name type="scientific">Amycolatopsis deserti</name>
    <dbReference type="NCBI Taxonomy" id="185696"/>
    <lineage>
        <taxon>Bacteria</taxon>
        <taxon>Bacillati</taxon>
        <taxon>Actinomycetota</taxon>
        <taxon>Actinomycetes</taxon>
        <taxon>Pseudonocardiales</taxon>
        <taxon>Pseudonocardiaceae</taxon>
        <taxon>Amycolatopsis</taxon>
    </lineage>
</organism>
<dbReference type="PANTHER" id="PTHR33154:SF12">
    <property type="entry name" value="TRANSCRIPTIONAL REGULATORY PROTEIN"/>
    <property type="match status" value="1"/>
</dbReference>
<name>A0ABQ3IUG5_9PSEU</name>
<reference evidence="6" key="1">
    <citation type="journal article" date="2019" name="Int. J. Syst. Evol. Microbiol.">
        <title>The Global Catalogue of Microorganisms (GCM) 10K type strain sequencing project: providing services to taxonomists for standard genome sequencing and annotation.</title>
        <authorList>
            <consortium name="The Broad Institute Genomics Platform"/>
            <consortium name="The Broad Institute Genome Sequencing Center for Infectious Disease"/>
            <person name="Wu L."/>
            <person name="Ma J."/>
        </authorList>
    </citation>
    <scope>NUCLEOTIDE SEQUENCE [LARGE SCALE GENOMIC DNA]</scope>
    <source>
        <strain evidence="6">CGMCC 4.7677</strain>
    </source>
</reference>
<evidence type="ECO:0000256" key="1">
    <source>
        <dbReference type="ARBA" id="ARBA00023015"/>
    </source>
</evidence>
<dbReference type="EMBL" id="BNAU01000002">
    <property type="protein sequence ID" value="GHE92275.1"/>
    <property type="molecule type" value="Genomic_DNA"/>
</dbReference>
<dbReference type="Pfam" id="PF12840">
    <property type="entry name" value="HTH_20"/>
    <property type="match status" value="1"/>
</dbReference>
<dbReference type="PANTHER" id="PTHR33154">
    <property type="entry name" value="TRANSCRIPTIONAL REGULATOR, ARSR FAMILY"/>
    <property type="match status" value="1"/>
</dbReference>
<dbReference type="PROSITE" id="PS50987">
    <property type="entry name" value="HTH_ARSR_2"/>
    <property type="match status" value="1"/>
</dbReference>
<proteinExistence type="predicted"/>
<keyword evidence="3" id="KW-0804">Transcription</keyword>
<evidence type="ECO:0000313" key="6">
    <source>
        <dbReference type="Proteomes" id="UP000605897"/>
    </source>
</evidence>
<gene>
    <name evidence="5" type="ORF">GCM10017786_26160</name>
</gene>
<dbReference type="InterPro" id="IPR011991">
    <property type="entry name" value="ArsR-like_HTH"/>
</dbReference>
<sequence length="120" mass="13065">MQVSEHVRLPQPDLARIDIGTVLHALADPVRLRIVRMLTEAGEAACGALDLPVKPSTVTHHMRTLRESGLVEMELRGNSRVSKVRREELDQRFPGLLAAILGAPPAVTDETAGTEGRDGR</sequence>
<dbReference type="SMART" id="SM00418">
    <property type="entry name" value="HTH_ARSR"/>
    <property type="match status" value="1"/>
</dbReference>
<dbReference type="InterPro" id="IPR036390">
    <property type="entry name" value="WH_DNA-bd_sf"/>
</dbReference>
<evidence type="ECO:0000313" key="5">
    <source>
        <dbReference type="EMBL" id="GHE92275.1"/>
    </source>
</evidence>
<accession>A0ABQ3IUG5</accession>
<feature type="domain" description="HTH arsR-type" evidence="4">
    <location>
        <begin position="11"/>
        <end position="104"/>
    </location>
</feature>
<dbReference type="CDD" id="cd00090">
    <property type="entry name" value="HTH_ARSR"/>
    <property type="match status" value="1"/>
</dbReference>
<dbReference type="Proteomes" id="UP000605897">
    <property type="component" value="Unassembled WGS sequence"/>
</dbReference>
<evidence type="ECO:0000256" key="2">
    <source>
        <dbReference type="ARBA" id="ARBA00023125"/>
    </source>
</evidence>